<evidence type="ECO:0000313" key="3">
    <source>
        <dbReference type="Proteomes" id="UP000664654"/>
    </source>
</evidence>
<dbReference type="InterPro" id="IPR004045">
    <property type="entry name" value="Glutathione_S-Trfase_N"/>
</dbReference>
<dbReference type="AlphaFoldDB" id="A0A939ILA3"/>
<organism evidence="2 3">
    <name type="scientific">Bowmanella dokdonensis</name>
    <dbReference type="NCBI Taxonomy" id="751969"/>
    <lineage>
        <taxon>Bacteria</taxon>
        <taxon>Pseudomonadati</taxon>
        <taxon>Pseudomonadota</taxon>
        <taxon>Gammaproteobacteria</taxon>
        <taxon>Alteromonadales</taxon>
        <taxon>Alteromonadaceae</taxon>
        <taxon>Bowmanella</taxon>
    </lineage>
</organism>
<dbReference type="EMBL" id="JAFKCV010000001">
    <property type="protein sequence ID" value="MBN7824008.1"/>
    <property type="molecule type" value="Genomic_DNA"/>
</dbReference>
<dbReference type="SUPFAM" id="SSF52833">
    <property type="entry name" value="Thioredoxin-like"/>
    <property type="match status" value="1"/>
</dbReference>
<proteinExistence type="predicted"/>
<dbReference type="Proteomes" id="UP000664654">
    <property type="component" value="Unassembled WGS sequence"/>
</dbReference>
<gene>
    <name evidence="2" type="ORF">J0A66_02105</name>
</gene>
<dbReference type="PROSITE" id="PS50404">
    <property type="entry name" value="GST_NTER"/>
    <property type="match status" value="1"/>
</dbReference>
<dbReference type="Gene3D" id="1.20.1050.10">
    <property type="match status" value="1"/>
</dbReference>
<sequence length="191" mass="22170">MLKIYGSTTSPFVRRLRIWLANVEHEFINLQIFSGPDREFLASLNPTLKIPMIDDEGQIIYDSRVIFRYLTGKLGYSVPDWRQENLLTLIDSVNDTLVQALIMKRSGIEADPDKLIFKLQNDRIETILNHLNEKVEQGEFGGWGYPEVCLYCLIDWVEFRELHDLSQMQSLLAFQARHQNKIEVTATNPRG</sequence>
<accession>A0A939ILA3</accession>
<protein>
    <submittedName>
        <fullName evidence="2">Glutathione S-transferase family protein</fullName>
    </submittedName>
</protein>
<dbReference type="CDD" id="cd00570">
    <property type="entry name" value="GST_N_family"/>
    <property type="match status" value="1"/>
</dbReference>
<dbReference type="Pfam" id="PF13417">
    <property type="entry name" value="GST_N_3"/>
    <property type="match status" value="1"/>
</dbReference>
<keyword evidence="3" id="KW-1185">Reference proteome</keyword>
<dbReference type="Gene3D" id="3.40.30.10">
    <property type="entry name" value="Glutaredoxin"/>
    <property type="match status" value="1"/>
</dbReference>
<dbReference type="RefSeq" id="WP_206572108.1">
    <property type="nucleotide sequence ID" value="NZ_JAFKCV010000001.1"/>
</dbReference>
<dbReference type="InterPro" id="IPR036249">
    <property type="entry name" value="Thioredoxin-like_sf"/>
</dbReference>
<evidence type="ECO:0000259" key="1">
    <source>
        <dbReference type="PROSITE" id="PS50404"/>
    </source>
</evidence>
<comment type="caution">
    <text evidence="2">The sequence shown here is derived from an EMBL/GenBank/DDBJ whole genome shotgun (WGS) entry which is preliminary data.</text>
</comment>
<reference evidence="2" key="1">
    <citation type="submission" date="2021-03" db="EMBL/GenBank/DDBJ databases">
        <title>novel species isolated from a fishpond in China.</title>
        <authorList>
            <person name="Lu H."/>
            <person name="Cai Z."/>
        </authorList>
    </citation>
    <scope>NUCLEOTIDE SEQUENCE</scope>
    <source>
        <strain evidence="2">JCM 30855</strain>
    </source>
</reference>
<evidence type="ECO:0000313" key="2">
    <source>
        <dbReference type="EMBL" id="MBN7824008.1"/>
    </source>
</evidence>
<name>A0A939ILA3_9ALTE</name>
<feature type="domain" description="GST N-terminal" evidence="1">
    <location>
        <begin position="1"/>
        <end position="78"/>
    </location>
</feature>